<evidence type="ECO:0000313" key="2">
    <source>
        <dbReference type="EMBL" id="KAG9061119.1"/>
    </source>
</evidence>
<feature type="compositionally biased region" description="Low complexity" evidence="1">
    <location>
        <begin position="177"/>
        <end position="187"/>
    </location>
</feature>
<protein>
    <submittedName>
        <fullName evidence="2">Uncharacterized protein</fullName>
    </submittedName>
</protein>
<dbReference type="EMBL" id="JAHRHY010000026">
    <property type="protein sequence ID" value="KAG9061119.1"/>
    <property type="molecule type" value="Genomic_DNA"/>
</dbReference>
<dbReference type="Proteomes" id="UP000707451">
    <property type="component" value="Unassembled WGS sequence"/>
</dbReference>
<accession>A0A9P8BM01</accession>
<evidence type="ECO:0000256" key="1">
    <source>
        <dbReference type="SAM" id="MobiDB-lite"/>
    </source>
</evidence>
<dbReference type="OrthoDB" id="10495253at2759"/>
<name>A0A9P8BM01_9FUNG</name>
<feature type="region of interest" description="Disordered" evidence="1">
    <location>
        <begin position="211"/>
        <end position="265"/>
    </location>
</feature>
<evidence type="ECO:0000313" key="3">
    <source>
        <dbReference type="Proteomes" id="UP000707451"/>
    </source>
</evidence>
<feature type="compositionally biased region" description="Basic and acidic residues" evidence="1">
    <location>
        <begin position="158"/>
        <end position="172"/>
    </location>
</feature>
<sequence length="311" mass="36559">MTAAYMLVGDTLFFGSHRRHDTYMRCGYAHAQDEYADMQYLSTQSTSPVRIEYLQMYEKAWIEYRRVYEKEWMESSREDEKEWIEFQRKYDNARIKSQQKCEKAWIESQQMYDKAWSECRRNYEKEWLESRRKYENAWIEFQQKYEQPMIASQQKYEQASEHRKKSIQDARNKPAQQHRQLSQSHHQTLPQHKQGLEELVDKFSYPLLSKDAGTVPSSLPESESSGSREDGDKTSEDHGRRRKRVKHDDIKKEPVDETMSDAATASASFSTITSTASTTSSFSTSSGHIVADVTLDMQNKLNFNPTTAIFQ</sequence>
<comment type="caution">
    <text evidence="2">The sequence shown here is derived from an EMBL/GenBank/DDBJ whole genome shotgun (WGS) entry which is preliminary data.</text>
</comment>
<organism evidence="2 3">
    <name type="scientific">Linnemannia hyalina</name>
    <dbReference type="NCBI Taxonomy" id="64524"/>
    <lineage>
        <taxon>Eukaryota</taxon>
        <taxon>Fungi</taxon>
        <taxon>Fungi incertae sedis</taxon>
        <taxon>Mucoromycota</taxon>
        <taxon>Mortierellomycotina</taxon>
        <taxon>Mortierellomycetes</taxon>
        <taxon>Mortierellales</taxon>
        <taxon>Mortierellaceae</taxon>
        <taxon>Linnemannia</taxon>
    </lineage>
</organism>
<feature type="region of interest" description="Disordered" evidence="1">
    <location>
        <begin position="151"/>
        <end position="192"/>
    </location>
</feature>
<reference evidence="2" key="1">
    <citation type="submission" date="2021-06" db="EMBL/GenBank/DDBJ databases">
        <title>Genome Sequence of Mortierella hyaline Strain SCG-10, a Cold-Adapted, Nitrate-Reducing Fungus Isolated from Soil in Minnesota, USA.</title>
        <authorList>
            <person name="Aldossari N."/>
        </authorList>
    </citation>
    <scope>NUCLEOTIDE SEQUENCE</scope>
    <source>
        <strain evidence="2">SCG-10</strain>
    </source>
</reference>
<gene>
    <name evidence="2" type="ORF">KI688_007748</name>
</gene>
<proteinExistence type="predicted"/>
<feature type="compositionally biased region" description="Low complexity" evidence="1">
    <location>
        <begin position="216"/>
        <end position="225"/>
    </location>
</feature>
<dbReference type="AlphaFoldDB" id="A0A9P8BM01"/>
<feature type="compositionally biased region" description="Basic and acidic residues" evidence="1">
    <location>
        <begin position="246"/>
        <end position="255"/>
    </location>
</feature>
<keyword evidence="3" id="KW-1185">Reference proteome</keyword>
<feature type="compositionally biased region" description="Basic and acidic residues" evidence="1">
    <location>
        <begin position="226"/>
        <end position="239"/>
    </location>
</feature>